<keyword evidence="2" id="KW-1185">Reference proteome</keyword>
<dbReference type="RefSeq" id="WP_011377740.1">
    <property type="nucleotide sequence ID" value="NC_007604.1"/>
</dbReference>
<dbReference type="GeneID" id="72429656"/>
<protein>
    <submittedName>
        <fullName evidence="1">Uncharacterized protein</fullName>
    </submittedName>
</protein>
<accession>Q31Q27</accession>
<dbReference type="STRING" id="1140.Synpcc7942_0810"/>
<sequence>MARYTLEIADHLLAYIEAQGLDPEAVIQEALETWRRQHRQTAIAQHYAAPADQDLGWGFTAEDLDPEAFETFLDRWN</sequence>
<dbReference type="KEGG" id="syf:Synpcc7942_0810"/>
<reference evidence="2" key="1">
    <citation type="submission" date="2005-08" db="EMBL/GenBank/DDBJ databases">
        <title>Complete sequence of chromosome 1 of Synechococcus elongatus PCC 7942.</title>
        <authorList>
            <consortium name="US DOE Joint Genome Institute"/>
            <person name="Copeland A."/>
            <person name="Lucas S."/>
            <person name="Lapidus A."/>
            <person name="Barry K."/>
            <person name="Detter J.C."/>
            <person name="Glavina T."/>
            <person name="Hammon N."/>
            <person name="Israni S."/>
            <person name="Pitluck S."/>
            <person name="Schmutz J."/>
            <person name="Larimer F."/>
            <person name="Land M."/>
            <person name="Kyrpides N."/>
            <person name="Lykidis A."/>
            <person name="Richardson P."/>
        </authorList>
    </citation>
    <scope>NUCLEOTIDE SEQUENCE [LARGE SCALE GENOMIC DNA]</scope>
    <source>
        <strain evidence="2">ATCC 33912 / PCC 7942 / FACHB-805</strain>
    </source>
</reference>
<organism evidence="1 2">
    <name type="scientific">Synechococcus elongatus (strain ATCC 33912 / PCC 7942 / FACHB-805)</name>
    <name type="common">Anacystis nidulans R2</name>
    <dbReference type="NCBI Taxonomy" id="1140"/>
    <lineage>
        <taxon>Bacteria</taxon>
        <taxon>Bacillati</taxon>
        <taxon>Cyanobacteriota</taxon>
        <taxon>Cyanophyceae</taxon>
        <taxon>Synechococcales</taxon>
        <taxon>Synechococcaceae</taxon>
        <taxon>Synechococcus</taxon>
    </lineage>
</organism>
<evidence type="ECO:0000313" key="1">
    <source>
        <dbReference type="EMBL" id="ABB56842.1"/>
    </source>
</evidence>
<dbReference type="Proteomes" id="UP000889800">
    <property type="component" value="Chromosome"/>
</dbReference>
<gene>
    <name evidence="1" type="ordered locus">Synpcc7942_0810</name>
</gene>
<name>Q31Q27_SYNE7</name>
<evidence type="ECO:0000313" key="2">
    <source>
        <dbReference type="Proteomes" id="UP000889800"/>
    </source>
</evidence>
<dbReference type="HOGENOM" id="CLU_2636748_0_0_3"/>
<proteinExistence type="predicted"/>
<dbReference type="EMBL" id="CP000100">
    <property type="protein sequence ID" value="ABB56842.1"/>
    <property type="molecule type" value="Genomic_DNA"/>
</dbReference>
<dbReference type="PaxDb" id="1140-Synpcc7942_0810"/>
<dbReference type="AlphaFoldDB" id="Q31Q27"/>
<dbReference type="BioCyc" id="SYNEL:SYNPCC7942_0810-MONOMER"/>